<accession>A0AA40CWK7</accession>
<evidence type="ECO:0000259" key="2">
    <source>
        <dbReference type="PROSITE" id="PS00028"/>
    </source>
</evidence>
<feature type="region of interest" description="Disordered" evidence="1">
    <location>
        <begin position="1"/>
        <end position="96"/>
    </location>
</feature>
<organism evidence="3 4">
    <name type="scientific">Cercophora samala</name>
    <dbReference type="NCBI Taxonomy" id="330535"/>
    <lineage>
        <taxon>Eukaryota</taxon>
        <taxon>Fungi</taxon>
        <taxon>Dikarya</taxon>
        <taxon>Ascomycota</taxon>
        <taxon>Pezizomycotina</taxon>
        <taxon>Sordariomycetes</taxon>
        <taxon>Sordariomycetidae</taxon>
        <taxon>Sordariales</taxon>
        <taxon>Lasiosphaeriaceae</taxon>
        <taxon>Cercophora</taxon>
    </lineage>
</organism>
<feature type="compositionally biased region" description="Basic and acidic residues" evidence="1">
    <location>
        <begin position="27"/>
        <end position="40"/>
    </location>
</feature>
<evidence type="ECO:0000256" key="1">
    <source>
        <dbReference type="SAM" id="MobiDB-lite"/>
    </source>
</evidence>
<name>A0AA40CWK7_9PEZI</name>
<dbReference type="Proteomes" id="UP001174997">
    <property type="component" value="Unassembled WGS sequence"/>
</dbReference>
<dbReference type="InterPro" id="IPR022190">
    <property type="entry name" value="DUF3716"/>
</dbReference>
<sequence length="787" mass="86954">MSGTKRPYDSFLETSNNADIQQMHEPLLADRLEGLDKESARASSTQPGECRRYPTRNIPPSAYFSLRPMPNPSTPSLSASSPKHFVSPSSEKANIKHRKIKKTRTFVFPKSKIDQALYRSWKDGSTGQVLKTCGALIPEAYGKSDDPDFPWICPIRSCRMMFETLSSLGTHFVNRHRATKLNDNLDGTLTDLGKYAGRENGKGIKKDGVPKPGIVISKKRLSRQLYPLASPTRFLKSQSSGQQSTPVAIDASSGPAIEHATSERRYNTWPDESRELMTMQGALLPEGYQHDHSLPGRPWIRHYGCHLNDNLDGTFTLVPQKDNPQGLEESELKLRPATVVSQVPSNAEAVTHQASHLLTPPDQSGLKAPLGEHSVALWEYICAHFHGVLINRSYKKRPAIRYLLGLPRLRDLHFDLPGMHSLTVGQLAALLIQVTGQRVEDECQRCRHGDGPFDLCVHHSPDKEKAVSTGSNKQSAACAGCLFHGVGSLCSIKRSKRQQFQPEIEPSTVAPLPEIPDVVLTPTSNRRSRKLSLLQEDTTGERRSPRFIDSSSKTREVSKTLKTPKSLKLKAQKTPSKLKTPSKPKVPAKKAASTPVSKATSTPKTPKRKTLNRSPSLNLPHTPTRRSGVLPRHILTLKLPPRFNPSPPAAEQSQSILDPEELQLEHWEEETGPRKITSSHGTASMPLAYAGSQFTATSNNQVTQVTSNISVAAIRIQSGAAHHLKADESATRICTLANGKLRVKLDDEEEYSIGARGVFKIDAGLECRVFNRCYEDVVLHVNGFRSL</sequence>
<feature type="region of interest" description="Disordered" evidence="1">
    <location>
        <begin position="234"/>
        <end position="259"/>
    </location>
</feature>
<reference evidence="3" key="1">
    <citation type="submission" date="2023-06" db="EMBL/GenBank/DDBJ databases">
        <title>Genome-scale phylogeny and comparative genomics of the fungal order Sordariales.</title>
        <authorList>
            <consortium name="Lawrence Berkeley National Laboratory"/>
            <person name="Hensen N."/>
            <person name="Bonometti L."/>
            <person name="Westerberg I."/>
            <person name="Brannstrom I.O."/>
            <person name="Guillou S."/>
            <person name="Cros-Aarteil S."/>
            <person name="Calhoun S."/>
            <person name="Haridas S."/>
            <person name="Kuo A."/>
            <person name="Mondo S."/>
            <person name="Pangilinan J."/>
            <person name="Riley R."/>
            <person name="Labutti K."/>
            <person name="Andreopoulos B."/>
            <person name="Lipzen A."/>
            <person name="Chen C."/>
            <person name="Yanf M."/>
            <person name="Daum C."/>
            <person name="Ng V."/>
            <person name="Clum A."/>
            <person name="Steindorff A."/>
            <person name="Ohm R."/>
            <person name="Martin F."/>
            <person name="Silar P."/>
            <person name="Natvig D."/>
            <person name="Lalanne C."/>
            <person name="Gautier V."/>
            <person name="Ament-Velasquez S.L."/>
            <person name="Kruys A."/>
            <person name="Hutchinson M.I."/>
            <person name="Powell A.J."/>
            <person name="Barry K."/>
            <person name="Miller A.N."/>
            <person name="Grigoriev I.V."/>
            <person name="Debuchy R."/>
            <person name="Gladieux P."/>
            <person name="Thoren M.H."/>
            <person name="Johannesson H."/>
        </authorList>
    </citation>
    <scope>NUCLEOTIDE SEQUENCE</scope>
    <source>
        <strain evidence="3">CBS 307.81</strain>
    </source>
</reference>
<protein>
    <recommendedName>
        <fullName evidence="2">C2H2-type domain-containing protein</fullName>
    </recommendedName>
</protein>
<evidence type="ECO:0000313" key="3">
    <source>
        <dbReference type="EMBL" id="KAK0653302.1"/>
    </source>
</evidence>
<dbReference type="InterPro" id="IPR013087">
    <property type="entry name" value="Znf_C2H2_type"/>
</dbReference>
<dbReference type="EMBL" id="JAULSY010000293">
    <property type="protein sequence ID" value="KAK0653302.1"/>
    <property type="molecule type" value="Genomic_DNA"/>
</dbReference>
<feature type="compositionally biased region" description="Polar residues" evidence="1">
    <location>
        <begin position="235"/>
        <end position="246"/>
    </location>
</feature>
<dbReference type="Pfam" id="PF12511">
    <property type="entry name" value="DUF3716"/>
    <property type="match status" value="1"/>
</dbReference>
<feature type="compositionally biased region" description="Basic and acidic residues" evidence="1">
    <location>
        <begin position="539"/>
        <end position="559"/>
    </location>
</feature>
<dbReference type="PROSITE" id="PS00028">
    <property type="entry name" value="ZINC_FINGER_C2H2_1"/>
    <property type="match status" value="1"/>
</dbReference>
<keyword evidence="4" id="KW-1185">Reference proteome</keyword>
<gene>
    <name evidence="3" type="ORF">QBC41DRAFT_308523</name>
</gene>
<comment type="caution">
    <text evidence="3">The sequence shown here is derived from an EMBL/GenBank/DDBJ whole genome shotgun (WGS) entry which is preliminary data.</text>
</comment>
<feature type="compositionally biased region" description="Polar residues" evidence="1">
    <location>
        <begin position="74"/>
        <end position="92"/>
    </location>
</feature>
<evidence type="ECO:0000313" key="4">
    <source>
        <dbReference type="Proteomes" id="UP001174997"/>
    </source>
</evidence>
<feature type="compositionally biased region" description="Polar residues" evidence="1">
    <location>
        <begin position="612"/>
        <end position="621"/>
    </location>
</feature>
<dbReference type="AlphaFoldDB" id="A0AA40CWK7"/>
<feature type="domain" description="C2H2-type" evidence="2">
    <location>
        <begin position="153"/>
        <end position="176"/>
    </location>
</feature>
<feature type="region of interest" description="Disordered" evidence="1">
    <location>
        <begin position="515"/>
        <end position="627"/>
    </location>
</feature>
<proteinExistence type="predicted"/>